<name>A0A6V7TRL4_MELEN</name>
<dbReference type="AlphaFoldDB" id="A0A6V7TRL4"/>
<accession>A0A6V7TRL4</accession>
<comment type="caution">
    <text evidence="2">The sequence shown here is derived from an EMBL/GenBank/DDBJ whole genome shotgun (WGS) entry which is preliminary data.</text>
</comment>
<dbReference type="GO" id="GO:0005739">
    <property type="term" value="C:mitochondrion"/>
    <property type="evidence" value="ECO:0007669"/>
    <property type="project" value="GOC"/>
</dbReference>
<feature type="transmembrane region" description="Helical" evidence="1">
    <location>
        <begin position="28"/>
        <end position="47"/>
    </location>
</feature>
<keyword evidence="1" id="KW-0472">Membrane</keyword>
<dbReference type="Pfam" id="PF08997">
    <property type="entry name" value="UCR_6-4kD"/>
    <property type="match status" value="1"/>
</dbReference>
<dbReference type="InterPro" id="IPR015089">
    <property type="entry name" value="UQCR"/>
</dbReference>
<keyword evidence="1" id="KW-0812">Transmembrane</keyword>
<dbReference type="Proteomes" id="UP000580250">
    <property type="component" value="Unassembled WGS sequence"/>
</dbReference>
<evidence type="ECO:0000256" key="1">
    <source>
        <dbReference type="SAM" id="Phobius"/>
    </source>
</evidence>
<sequence>MFNRSKTLMFPYVKMQPLLKRAATNKSFYSSYAAYGASLFVLTVYICDWKRFVKLIPVYNQRFKEEE</sequence>
<dbReference type="EMBL" id="CAJEWN010000009">
    <property type="protein sequence ID" value="CAD2130146.1"/>
    <property type="molecule type" value="Genomic_DNA"/>
</dbReference>
<evidence type="ECO:0000313" key="2">
    <source>
        <dbReference type="EMBL" id="CAD2130146.1"/>
    </source>
</evidence>
<organism evidence="2 3">
    <name type="scientific">Meloidogyne enterolobii</name>
    <name type="common">Root-knot nematode worm</name>
    <name type="synonym">Meloidogyne mayaguensis</name>
    <dbReference type="NCBI Taxonomy" id="390850"/>
    <lineage>
        <taxon>Eukaryota</taxon>
        <taxon>Metazoa</taxon>
        <taxon>Ecdysozoa</taxon>
        <taxon>Nematoda</taxon>
        <taxon>Chromadorea</taxon>
        <taxon>Rhabditida</taxon>
        <taxon>Tylenchina</taxon>
        <taxon>Tylenchomorpha</taxon>
        <taxon>Tylenchoidea</taxon>
        <taxon>Meloidogynidae</taxon>
        <taxon>Meloidogyninae</taxon>
        <taxon>Meloidogyne</taxon>
    </lineage>
</organism>
<evidence type="ECO:0000313" key="3">
    <source>
        <dbReference type="Proteomes" id="UP000580250"/>
    </source>
</evidence>
<dbReference type="SUPFAM" id="SSF81518">
    <property type="entry name" value="Subunit XI (6.4 kDa protein) of cytochrome bc1 complex (Ubiquinol-cytochrome c reductase)"/>
    <property type="match status" value="1"/>
</dbReference>
<dbReference type="Gene3D" id="1.20.5.220">
    <property type="match status" value="1"/>
</dbReference>
<dbReference type="InterPro" id="IPR029027">
    <property type="entry name" value="Single_a-helix_sf"/>
</dbReference>
<reference evidence="2 3" key="1">
    <citation type="submission" date="2020-08" db="EMBL/GenBank/DDBJ databases">
        <authorList>
            <person name="Koutsovoulos G."/>
            <person name="Danchin GJ E."/>
        </authorList>
    </citation>
    <scope>NUCLEOTIDE SEQUENCE [LARGE SCALE GENOMIC DNA]</scope>
</reference>
<keyword evidence="1" id="KW-1133">Transmembrane helix</keyword>
<proteinExistence type="predicted"/>
<gene>
    <name evidence="2" type="ORF">MENT_LOCUS2853</name>
</gene>
<dbReference type="GO" id="GO:0006122">
    <property type="term" value="P:mitochondrial electron transport, ubiquinol to cytochrome c"/>
    <property type="evidence" value="ECO:0007669"/>
    <property type="project" value="InterPro"/>
</dbReference>
<protein>
    <submittedName>
        <fullName evidence="2">Uncharacterized protein</fullName>
    </submittedName>
</protein>